<evidence type="ECO:0000313" key="2">
    <source>
        <dbReference type="EMBL" id="KAK5055257.1"/>
    </source>
</evidence>
<feature type="compositionally biased region" description="Polar residues" evidence="1">
    <location>
        <begin position="139"/>
        <end position="155"/>
    </location>
</feature>
<evidence type="ECO:0000313" key="3">
    <source>
        <dbReference type="Proteomes" id="UP001358417"/>
    </source>
</evidence>
<accession>A0AAV9NET2</accession>
<reference evidence="2 3" key="1">
    <citation type="submission" date="2023-08" db="EMBL/GenBank/DDBJ databases">
        <title>Black Yeasts Isolated from many extreme environments.</title>
        <authorList>
            <person name="Coleine C."/>
            <person name="Stajich J.E."/>
            <person name="Selbmann L."/>
        </authorList>
    </citation>
    <scope>NUCLEOTIDE SEQUENCE [LARGE SCALE GENOMIC DNA]</scope>
    <source>
        <strain evidence="2 3">CCFEE 5792</strain>
    </source>
</reference>
<dbReference type="RefSeq" id="XP_064707688.1">
    <property type="nucleotide sequence ID" value="XM_064856512.1"/>
</dbReference>
<feature type="compositionally biased region" description="Low complexity" evidence="1">
    <location>
        <begin position="56"/>
        <end position="73"/>
    </location>
</feature>
<feature type="compositionally biased region" description="Polar residues" evidence="1">
    <location>
        <begin position="589"/>
        <end position="598"/>
    </location>
</feature>
<feature type="compositionally biased region" description="Basic and acidic residues" evidence="1">
    <location>
        <begin position="276"/>
        <end position="293"/>
    </location>
</feature>
<dbReference type="AlphaFoldDB" id="A0AAV9NET2"/>
<organism evidence="2 3">
    <name type="scientific">Exophiala bonariae</name>
    <dbReference type="NCBI Taxonomy" id="1690606"/>
    <lineage>
        <taxon>Eukaryota</taxon>
        <taxon>Fungi</taxon>
        <taxon>Dikarya</taxon>
        <taxon>Ascomycota</taxon>
        <taxon>Pezizomycotina</taxon>
        <taxon>Eurotiomycetes</taxon>
        <taxon>Chaetothyriomycetidae</taxon>
        <taxon>Chaetothyriales</taxon>
        <taxon>Herpotrichiellaceae</taxon>
        <taxon>Exophiala</taxon>
    </lineage>
</organism>
<dbReference type="GeneID" id="89981143"/>
<feature type="region of interest" description="Disordered" evidence="1">
    <location>
        <begin position="137"/>
        <end position="172"/>
    </location>
</feature>
<feature type="region of interest" description="Disordered" evidence="1">
    <location>
        <begin position="52"/>
        <end position="93"/>
    </location>
</feature>
<feature type="region of interest" description="Disordered" evidence="1">
    <location>
        <begin position="384"/>
        <end position="405"/>
    </location>
</feature>
<feature type="compositionally biased region" description="Polar residues" evidence="1">
    <location>
        <begin position="503"/>
        <end position="533"/>
    </location>
</feature>
<gene>
    <name evidence="2" type="ORF">LTR84_013007</name>
</gene>
<proteinExistence type="predicted"/>
<feature type="region of interest" description="Disordered" evidence="1">
    <location>
        <begin position="694"/>
        <end position="756"/>
    </location>
</feature>
<feature type="compositionally biased region" description="Polar residues" evidence="1">
    <location>
        <begin position="384"/>
        <end position="402"/>
    </location>
</feature>
<feature type="compositionally biased region" description="Basic and acidic residues" evidence="1">
    <location>
        <begin position="156"/>
        <end position="166"/>
    </location>
</feature>
<feature type="region of interest" description="Disordered" evidence="1">
    <location>
        <begin position="245"/>
        <end position="293"/>
    </location>
</feature>
<feature type="compositionally biased region" description="Polar residues" evidence="1">
    <location>
        <begin position="245"/>
        <end position="256"/>
    </location>
</feature>
<feature type="compositionally biased region" description="Polar residues" evidence="1">
    <location>
        <begin position="264"/>
        <end position="275"/>
    </location>
</feature>
<protein>
    <submittedName>
        <fullName evidence="2">Uncharacterized protein</fullName>
    </submittedName>
</protein>
<sequence length="930" mass="103212">MRRTTEYTIVGPPRDPVGQSPPSASKSLPIRRDSKTHSANLRNLYRISAQSINETQSLHQSSQPPLSAALPISPQLPPTPPGASGGDIATTPAADEATSEAAMFRSALVTPINQNSPPTPDNTPPRERKLSLVRPFLGTQPSIASTRTESFTTAQEDLRSEPESDTHSQCNDRGFDWPLSSVNQIGAAAHRSRYHKLGRSPLIHAYDGLNSPTSDSEPLFNAERKEVVNLKSLETEPVVRASPLSMSARSVSNNVQDVLRDPKISQTGEPRPSQQGRKENNVDLTETTHDGLKRGKSLRDRLLEAQTQDASASTERFANIIGWNNSVPIIDSPDVVARQDIEETRRFSGISTASTIEAYVFEQSPLPKRATTLRHVIKHESLRSVSSPLPGSNRNSMHSISDSPHRLIHKKARLSNQNRWSFGSEVSRSYSLASSAVLPKTEVIRVAVIPERSSSLTSSGTNSKRQSLSTDSKTSHSRKASDPPPTSWQHKRAFSDALDRGRQQQQPPVIPTRSSSLSAPTSRTTSRANSITSEHLRVRRQQAETDLRKTLDRMESERLIQNLEDWGLEKQSTTLDNKIDDRPARKSIGRSTTRSSSLPAMFLAPPGEVEDGTRHNALGLVLPGSTEWAALRPPSVLETPFSQPSFQSASPEINEARAVNFFPHNNHSLQLIEPFAIQESRAVLEVQRRNLPQIEVDSPLRNPRSPPEPPQFNFIPPTPGDEHDHQLGFGMAKANGRGGSMRRPGASRQRSESFMNSLSRNLSLKNARNRKADQELDSQLHPFWRPRAFWDDIDNTRTEVSREAPVHKGIVSNSLGLPQERTVINGPASLIRRISERRRSKKGVVRQSSHGSLARIRATRHLHKSSGRGLRLHFISLQGIQDRLLHAKQRKEDERRERRRAVLRRSIGANVIAQGDSRFPASDTSLSRTM</sequence>
<feature type="region of interest" description="Disordered" evidence="1">
    <location>
        <begin position="453"/>
        <end position="545"/>
    </location>
</feature>
<comment type="caution">
    <text evidence="2">The sequence shown here is derived from an EMBL/GenBank/DDBJ whole genome shotgun (WGS) entry which is preliminary data.</text>
</comment>
<feature type="region of interest" description="Disordered" evidence="1">
    <location>
        <begin position="1"/>
        <end position="39"/>
    </location>
</feature>
<evidence type="ECO:0000256" key="1">
    <source>
        <dbReference type="SAM" id="MobiDB-lite"/>
    </source>
</evidence>
<feature type="region of interest" description="Disordered" evidence="1">
    <location>
        <begin position="580"/>
        <end position="600"/>
    </location>
</feature>
<dbReference type="EMBL" id="JAVRRD010000009">
    <property type="protein sequence ID" value="KAK5055257.1"/>
    <property type="molecule type" value="Genomic_DNA"/>
</dbReference>
<keyword evidence="3" id="KW-1185">Reference proteome</keyword>
<dbReference type="Proteomes" id="UP001358417">
    <property type="component" value="Unassembled WGS sequence"/>
</dbReference>
<feature type="compositionally biased region" description="Low complexity" evidence="1">
    <location>
        <begin position="453"/>
        <end position="463"/>
    </location>
</feature>
<feature type="compositionally biased region" description="Basic and acidic residues" evidence="1">
    <location>
        <begin position="493"/>
        <end position="502"/>
    </location>
</feature>
<name>A0AAV9NET2_9EURO</name>